<evidence type="ECO:0008006" key="4">
    <source>
        <dbReference type="Google" id="ProtNLM"/>
    </source>
</evidence>
<dbReference type="OrthoDB" id="9800971at2"/>
<dbReference type="Proteomes" id="UP000245390">
    <property type="component" value="Unassembled WGS sequence"/>
</dbReference>
<accession>A0A316G2X9</accession>
<dbReference type="InterPro" id="IPR018772">
    <property type="entry name" value="Transcription_activator_HlyU"/>
</dbReference>
<reference evidence="2 3" key="1">
    <citation type="submission" date="2018-05" db="EMBL/GenBank/DDBJ databases">
        <title>Genomic Encyclopedia of Type Strains, Phase IV (KMG-IV): sequencing the most valuable type-strain genomes for metagenomic binning, comparative biology and taxonomic classification.</title>
        <authorList>
            <person name="Goeker M."/>
        </authorList>
    </citation>
    <scope>NUCLEOTIDE SEQUENCE [LARGE SCALE GENOMIC DNA]</scope>
    <source>
        <strain evidence="2 3">DSM 103371</strain>
    </source>
</reference>
<evidence type="ECO:0000256" key="1">
    <source>
        <dbReference type="SAM" id="MobiDB-lite"/>
    </source>
</evidence>
<gene>
    <name evidence="2" type="ORF">C8D95_108181</name>
</gene>
<evidence type="ECO:0000313" key="3">
    <source>
        <dbReference type="Proteomes" id="UP000245390"/>
    </source>
</evidence>
<dbReference type="AlphaFoldDB" id="A0A316G2X9"/>
<dbReference type="Pfam" id="PF10115">
    <property type="entry name" value="HlyU"/>
    <property type="match status" value="1"/>
</dbReference>
<protein>
    <recommendedName>
        <fullName evidence="4">Transcriptional activator HlyU</fullName>
    </recommendedName>
</protein>
<keyword evidence="3" id="KW-1185">Reference proteome</keyword>
<evidence type="ECO:0000313" key="2">
    <source>
        <dbReference type="EMBL" id="PWK55301.1"/>
    </source>
</evidence>
<feature type="region of interest" description="Disordered" evidence="1">
    <location>
        <begin position="1"/>
        <end position="27"/>
    </location>
</feature>
<organism evidence="2 3">
    <name type="scientific">Silicimonas algicola</name>
    <dbReference type="NCBI Taxonomy" id="1826607"/>
    <lineage>
        <taxon>Bacteria</taxon>
        <taxon>Pseudomonadati</taxon>
        <taxon>Pseudomonadota</taxon>
        <taxon>Alphaproteobacteria</taxon>
        <taxon>Rhodobacterales</taxon>
        <taxon>Paracoccaceae</taxon>
    </lineage>
</organism>
<dbReference type="EMBL" id="QGGV01000008">
    <property type="protein sequence ID" value="PWK55301.1"/>
    <property type="molecule type" value="Genomic_DNA"/>
</dbReference>
<dbReference type="RefSeq" id="WP_109760293.1">
    <property type="nucleotide sequence ID" value="NZ_CP034588.1"/>
</dbReference>
<proteinExistence type="predicted"/>
<dbReference type="KEGG" id="salo:EF888_06360"/>
<comment type="caution">
    <text evidence="2">The sequence shown here is derived from an EMBL/GenBank/DDBJ whole genome shotgun (WGS) entry which is preliminary data.</text>
</comment>
<name>A0A316G2X9_9RHOB</name>
<sequence>MSLFSRLFGGAKEPLPEPETYEGFTITPTPIKEGQRFRLSARIEKDGRTHTLIRADVVEDIDTANSISTAKARQLIDEQGDRLFG</sequence>